<feature type="transmembrane region" description="Helical" evidence="10">
    <location>
        <begin position="158"/>
        <end position="178"/>
    </location>
</feature>
<keyword evidence="5 10" id="KW-1133">Transmembrane helix</keyword>
<feature type="transmembrane region" description="Helical" evidence="10">
    <location>
        <begin position="440"/>
        <end position="460"/>
    </location>
</feature>
<protein>
    <submittedName>
        <fullName evidence="12">Na(+)/H(+) antiporter GerT</fullName>
    </submittedName>
</protein>
<reference evidence="12" key="1">
    <citation type="submission" date="2018-04" db="EMBL/GenBank/DDBJ databases">
        <title>Whole genome sequencing of Hypsizygus marmoreus.</title>
        <authorList>
            <person name="Choi I.-G."/>
            <person name="Min B."/>
            <person name="Kim J.-G."/>
            <person name="Kim S."/>
            <person name="Oh Y.-L."/>
            <person name="Kong W.-S."/>
            <person name="Park H."/>
            <person name="Jeong J."/>
            <person name="Song E.-S."/>
        </authorList>
    </citation>
    <scope>NUCLEOTIDE SEQUENCE [LARGE SCALE GENOMIC DNA]</scope>
    <source>
        <strain evidence="12">51987-8</strain>
    </source>
</reference>
<dbReference type="AlphaFoldDB" id="A0A369J3M0"/>
<evidence type="ECO:0000256" key="10">
    <source>
        <dbReference type="SAM" id="Phobius"/>
    </source>
</evidence>
<keyword evidence="13" id="KW-1185">Reference proteome</keyword>
<keyword evidence="2" id="KW-0813">Transport</keyword>
<evidence type="ECO:0000256" key="9">
    <source>
        <dbReference type="ARBA" id="ARBA00023201"/>
    </source>
</evidence>
<dbReference type="InterPro" id="IPR038770">
    <property type="entry name" value="Na+/solute_symporter_sf"/>
</dbReference>
<dbReference type="GO" id="GO:0006814">
    <property type="term" value="P:sodium ion transport"/>
    <property type="evidence" value="ECO:0007669"/>
    <property type="project" value="UniProtKB-KW"/>
</dbReference>
<keyword evidence="8 10" id="KW-0472">Membrane</keyword>
<evidence type="ECO:0000256" key="7">
    <source>
        <dbReference type="ARBA" id="ARBA00023065"/>
    </source>
</evidence>
<feature type="transmembrane region" description="Helical" evidence="10">
    <location>
        <begin position="35"/>
        <end position="55"/>
    </location>
</feature>
<sequence>MSVAMSYEAPGLPLLLTISSFIYLINVAEAALSSLINAGLIGSLAVGVVYGPQAANILPEYVQRTLIVLGYIGLILLVFEAGLSTDVSLLYTNILLSSAVALTGIALPIAFSFLILSCGFNYTLLQGFGAGAALCSTSLGTTLALLRPELRQTKTGAVLLSAALLDDVTGLVFAAIISNLPYDGSTSSGIIAWYTIARPILVSFAFAFGTPVLAYTTHRLLSTAPTAWRNALDTGSIQLFLLVAVLSGFVAGAKCAGTSELFGAYLAGVFLSHIFSPHSQLPDMHTPRSAFAQYIHPLLEHLLSPMFFASIGTALPIRALGRANGSHQVIWRGIVYSLIMILAKASTGIWMLVWPDKDTGYGWFGLRRFPKHNGTGRGTDNGGSTTPTPVNCKPNLSRSQSAVLIGLAMVARGEIALIVAQLARPLLVSSSSLSEEPFAVVIWAILITTVGGALGVGLLLRSWDRDRDRKARIIEKKPQHNRTS</sequence>
<evidence type="ECO:0000256" key="6">
    <source>
        <dbReference type="ARBA" id="ARBA00023053"/>
    </source>
</evidence>
<feature type="transmembrane region" description="Helical" evidence="10">
    <location>
        <begin position="329"/>
        <end position="353"/>
    </location>
</feature>
<keyword evidence="4 10" id="KW-0812">Transmembrane</keyword>
<feature type="transmembrane region" description="Helical" evidence="10">
    <location>
        <begin position="94"/>
        <end position="116"/>
    </location>
</feature>
<dbReference type="GO" id="GO:0015297">
    <property type="term" value="F:antiporter activity"/>
    <property type="evidence" value="ECO:0007669"/>
    <property type="project" value="UniProtKB-KW"/>
</dbReference>
<keyword evidence="6" id="KW-0915">Sodium</keyword>
<keyword evidence="3" id="KW-0050">Antiport</keyword>
<feature type="transmembrane region" description="Helical" evidence="10">
    <location>
        <begin position="190"/>
        <end position="215"/>
    </location>
</feature>
<evidence type="ECO:0000256" key="3">
    <source>
        <dbReference type="ARBA" id="ARBA00022449"/>
    </source>
</evidence>
<comment type="subcellular location">
    <subcellularLocation>
        <location evidence="1">Membrane</location>
        <topology evidence="1">Multi-pass membrane protein</topology>
    </subcellularLocation>
</comment>
<feature type="transmembrane region" description="Helical" evidence="10">
    <location>
        <begin position="128"/>
        <end position="146"/>
    </location>
</feature>
<evidence type="ECO:0000256" key="1">
    <source>
        <dbReference type="ARBA" id="ARBA00004141"/>
    </source>
</evidence>
<proteinExistence type="predicted"/>
<dbReference type="GO" id="GO:1902600">
    <property type="term" value="P:proton transmembrane transport"/>
    <property type="evidence" value="ECO:0007669"/>
    <property type="project" value="InterPro"/>
</dbReference>
<keyword evidence="9" id="KW-0739">Sodium transport</keyword>
<dbReference type="PANTHER" id="PTHR43562:SF3">
    <property type="entry name" value="SODIUM ION_PROTON EXCHANGER (EUROFUNG)"/>
    <property type="match status" value="1"/>
</dbReference>
<dbReference type="InterPro" id="IPR006153">
    <property type="entry name" value="Cation/H_exchanger_TM"/>
</dbReference>
<dbReference type="Pfam" id="PF00999">
    <property type="entry name" value="Na_H_Exchanger"/>
    <property type="match status" value="1"/>
</dbReference>
<feature type="transmembrane region" description="Helical" evidence="10">
    <location>
        <begin position="259"/>
        <end position="277"/>
    </location>
</feature>
<feature type="transmembrane region" description="Helical" evidence="10">
    <location>
        <begin position="61"/>
        <end position="82"/>
    </location>
</feature>
<evidence type="ECO:0000259" key="11">
    <source>
        <dbReference type="Pfam" id="PF00999"/>
    </source>
</evidence>
<feature type="transmembrane region" description="Helical" evidence="10">
    <location>
        <begin position="236"/>
        <end position="253"/>
    </location>
</feature>
<dbReference type="OrthoDB" id="1288932at2759"/>
<evidence type="ECO:0000256" key="2">
    <source>
        <dbReference type="ARBA" id="ARBA00022448"/>
    </source>
</evidence>
<dbReference type="EMBL" id="LUEZ02000122">
    <property type="protein sequence ID" value="RDB16639.1"/>
    <property type="molecule type" value="Genomic_DNA"/>
</dbReference>
<feature type="transmembrane region" description="Helical" evidence="10">
    <location>
        <begin position="298"/>
        <end position="317"/>
    </location>
</feature>
<dbReference type="Gene3D" id="1.20.1530.20">
    <property type="match status" value="2"/>
</dbReference>
<evidence type="ECO:0000256" key="8">
    <source>
        <dbReference type="ARBA" id="ARBA00023136"/>
    </source>
</evidence>
<evidence type="ECO:0000313" key="12">
    <source>
        <dbReference type="EMBL" id="RDB16639.1"/>
    </source>
</evidence>
<dbReference type="Proteomes" id="UP000076154">
    <property type="component" value="Unassembled WGS sequence"/>
</dbReference>
<evidence type="ECO:0000256" key="4">
    <source>
        <dbReference type="ARBA" id="ARBA00022692"/>
    </source>
</evidence>
<evidence type="ECO:0000256" key="5">
    <source>
        <dbReference type="ARBA" id="ARBA00022989"/>
    </source>
</evidence>
<dbReference type="GO" id="GO:0016020">
    <property type="term" value="C:membrane"/>
    <property type="evidence" value="ECO:0007669"/>
    <property type="project" value="UniProtKB-SubCell"/>
</dbReference>
<comment type="caution">
    <text evidence="12">The sequence shown here is derived from an EMBL/GenBank/DDBJ whole genome shotgun (WGS) entry which is preliminary data.</text>
</comment>
<feature type="domain" description="Cation/H+ exchanger transmembrane" evidence="11">
    <location>
        <begin position="40"/>
        <end position="459"/>
    </location>
</feature>
<dbReference type="InParanoid" id="A0A369J3M0"/>
<feature type="transmembrane region" description="Helical" evidence="10">
    <location>
        <begin position="12"/>
        <end position="28"/>
    </location>
</feature>
<evidence type="ECO:0000313" key="13">
    <source>
        <dbReference type="Proteomes" id="UP000076154"/>
    </source>
</evidence>
<accession>A0A369J3M0</accession>
<gene>
    <name evidence="12" type="primary">gerT</name>
    <name evidence="12" type="ORF">Hypma_002368</name>
</gene>
<name>A0A369J3M0_HYPMA</name>
<dbReference type="PANTHER" id="PTHR43562">
    <property type="entry name" value="NAPA-TYPE SODIUM/HYDROGEN ANTIPORTER"/>
    <property type="match status" value="1"/>
</dbReference>
<keyword evidence="7" id="KW-0406">Ion transport</keyword>
<organism evidence="12 13">
    <name type="scientific">Hypsizygus marmoreus</name>
    <name type="common">White beech mushroom</name>
    <name type="synonym">Agaricus marmoreus</name>
    <dbReference type="NCBI Taxonomy" id="39966"/>
    <lineage>
        <taxon>Eukaryota</taxon>
        <taxon>Fungi</taxon>
        <taxon>Dikarya</taxon>
        <taxon>Basidiomycota</taxon>
        <taxon>Agaricomycotina</taxon>
        <taxon>Agaricomycetes</taxon>
        <taxon>Agaricomycetidae</taxon>
        <taxon>Agaricales</taxon>
        <taxon>Tricholomatineae</taxon>
        <taxon>Lyophyllaceae</taxon>
        <taxon>Hypsizygus</taxon>
    </lineage>
</organism>